<keyword evidence="1" id="KW-0812">Transmembrane</keyword>
<sequence>MSFIIRKSLNLKYYFLPLALFLFFIAQILIQSNILALFIFLLFLAVAFYFVPYSLVKSSSSKIKGYYLISKLIFAISSAYFALVIYTQMEILKSLGHILVISSTLFSYYLWLKKNDQESNLFKVHFLVATVLIGVIEFQY</sequence>
<evidence type="ECO:0000313" key="2">
    <source>
        <dbReference type="EMBL" id="OYQ43642.1"/>
    </source>
</evidence>
<keyword evidence="1" id="KW-1133">Transmembrane helix</keyword>
<protein>
    <submittedName>
        <fullName evidence="2">Uncharacterized protein</fullName>
    </submittedName>
</protein>
<feature type="transmembrane region" description="Helical" evidence="1">
    <location>
        <begin position="121"/>
        <end position="138"/>
    </location>
</feature>
<proteinExistence type="predicted"/>
<keyword evidence="3" id="KW-1185">Reference proteome</keyword>
<accession>A0A255ZQG7</accession>
<dbReference type="EMBL" id="NOXX01000200">
    <property type="protein sequence ID" value="OYQ43642.1"/>
    <property type="molecule type" value="Genomic_DNA"/>
</dbReference>
<evidence type="ECO:0000256" key="1">
    <source>
        <dbReference type="SAM" id="Phobius"/>
    </source>
</evidence>
<name>A0A255ZQG7_9FLAO</name>
<dbReference type="Proteomes" id="UP000216035">
    <property type="component" value="Unassembled WGS sequence"/>
</dbReference>
<dbReference type="AlphaFoldDB" id="A0A255ZQG7"/>
<reference evidence="2 3" key="1">
    <citation type="submission" date="2017-07" db="EMBL/GenBank/DDBJ databases">
        <title>Flavobacterium cyanobacteriorum sp. nov., isolated from cyanobacterial aggregates in a eutrophic lake.</title>
        <authorList>
            <person name="Cai H."/>
        </authorList>
    </citation>
    <scope>NUCLEOTIDE SEQUENCE [LARGE SCALE GENOMIC DNA]</scope>
    <source>
        <strain evidence="2 3">TH167</strain>
    </source>
</reference>
<feature type="transmembrane region" description="Helical" evidence="1">
    <location>
        <begin position="68"/>
        <end position="89"/>
    </location>
</feature>
<feature type="transmembrane region" description="Helical" evidence="1">
    <location>
        <begin position="95"/>
        <end position="112"/>
    </location>
</feature>
<keyword evidence="1" id="KW-0472">Membrane</keyword>
<feature type="transmembrane region" description="Helical" evidence="1">
    <location>
        <begin position="36"/>
        <end position="56"/>
    </location>
</feature>
<gene>
    <name evidence="2" type="ORF">CHX27_09205</name>
</gene>
<organism evidence="2 3">
    <name type="scientific">Flavobacterium aurantiibacter</name>
    <dbReference type="NCBI Taxonomy" id="2023067"/>
    <lineage>
        <taxon>Bacteria</taxon>
        <taxon>Pseudomonadati</taxon>
        <taxon>Bacteroidota</taxon>
        <taxon>Flavobacteriia</taxon>
        <taxon>Flavobacteriales</taxon>
        <taxon>Flavobacteriaceae</taxon>
        <taxon>Flavobacterium</taxon>
    </lineage>
</organism>
<evidence type="ECO:0000313" key="3">
    <source>
        <dbReference type="Proteomes" id="UP000216035"/>
    </source>
</evidence>
<feature type="transmembrane region" description="Helical" evidence="1">
    <location>
        <begin position="12"/>
        <end position="30"/>
    </location>
</feature>
<comment type="caution">
    <text evidence="2">The sequence shown here is derived from an EMBL/GenBank/DDBJ whole genome shotgun (WGS) entry which is preliminary data.</text>
</comment>